<dbReference type="Gene3D" id="3.30.30.30">
    <property type="match status" value="1"/>
</dbReference>
<dbReference type="Gene3D" id="3.90.640.10">
    <property type="entry name" value="Actin, Chain A, domain 4"/>
    <property type="match status" value="1"/>
</dbReference>
<dbReference type="FunFam" id="3.90.640.10:FF:000010">
    <property type="entry name" value="heat shock 70 kDa protein 14"/>
    <property type="match status" value="1"/>
</dbReference>
<dbReference type="SUPFAM" id="SSF53067">
    <property type="entry name" value="Actin-like ATPase domain"/>
    <property type="match status" value="2"/>
</dbReference>
<proteinExistence type="inferred from homology"/>
<dbReference type="PANTHER" id="PTHR45639:SF32">
    <property type="entry name" value="HEAT SHOCK PROTEIN PDR13"/>
    <property type="match status" value="1"/>
</dbReference>
<organism evidence="5 6">
    <name type="scientific">Acaulospora morrowiae</name>
    <dbReference type="NCBI Taxonomy" id="94023"/>
    <lineage>
        <taxon>Eukaryota</taxon>
        <taxon>Fungi</taxon>
        <taxon>Fungi incertae sedis</taxon>
        <taxon>Mucoromycota</taxon>
        <taxon>Glomeromycotina</taxon>
        <taxon>Glomeromycetes</taxon>
        <taxon>Diversisporales</taxon>
        <taxon>Acaulosporaceae</taxon>
        <taxon>Acaulospora</taxon>
    </lineage>
</organism>
<accession>A0A9N8VCE5</accession>
<dbReference type="PANTHER" id="PTHR45639">
    <property type="entry name" value="HSC70CB, ISOFORM G-RELATED"/>
    <property type="match status" value="1"/>
</dbReference>
<dbReference type="Proteomes" id="UP000789342">
    <property type="component" value="Unassembled WGS sequence"/>
</dbReference>
<dbReference type="AlphaFoldDB" id="A0A9N8VCE5"/>
<evidence type="ECO:0000256" key="4">
    <source>
        <dbReference type="SAM" id="MobiDB-lite"/>
    </source>
</evidence>
<reference evidence="5" key="1">
    <citation type="submission" date="2021-06" db="EMBL/GenBank/DDBJ databases">
        <authorList>
            <person name="Kallberg Y."/>
            <person name="Tangrot J."/>
            <person name="Rosling A."/>
        </authorList>
    </citation>
    <scope>NUCLEOTIDE SEQUENCE</scope>
    <source>
        <strain evidence="5">CL551</strain>
    </source>
</reference>
<evidence type="ECO:0000256" key="3">
    <source>
        <dbReference type="ARBA" id="ARBA00022840"/>
    </source>
</evidence>
<dbReference type="GO" id="GO:0005829">
    <property type="term" value="C:cytosol"/>
    <property type="evidence" value="ECO:0007669"/>
    <property type="project" value="TreeGrafter"/>
</dbReference>
<dbReference type="GO" id="GO:0005524">
    <property type="term" value="F:ATP binding"/>
    <property type="evidence" value="ECO:0007669"/>
    <property type="project" value="UniProtKB-KW"/>
</dbReference>
<dbReference type="InterPro" id="IPR029047">
    <property type="entry name" value="HSP70_peptide-bd_sf"/>
</dbReference>
<dbReference type="Gene3D" id="3.30.420.40">
    <property type="match status" value="2"/>
</dbReference>
<gene>
    <name evidence="5" type="ORF">AMORRO_LOCUS408</name>
</gene>
<evidence type="ECO:0000313" key="5">
    <source>
        <dbReference type="EMBL" id="CAG8442725.1"/>
    </source>
</evidence>
<keyword evidence="2" id="KW-0547">Nucleotide-binding</keyword>
<dbReference type="Pfam" id="PF00012">
    <property type="entry name" value="HSP70"/>
    <property type="match status" value="1"/>
</dbReference>
<keyword evidence="6" id="KW-1185">Reference proteome</keyword>
<dbReference type="GO" id="GO:0140662">
    <property type="term" value="F:ATP-dependent protein folding chaperone"/>
    <property type="evidence" value="ECO:0007669"/>
    <property type="project" value="InterPro"/>
</dbReference>
<protein>
    <submittedName>
        <fullName evidence="5">12309_t:CDS:1</fullName>
    </submittedName>
</protein>
<dbReference type="InterPro" id="IPR043129">
    <property type="entry name" value="ATPase_NBD"/>
</dbReference>
<comment type="similarity">
    <text evidence="1">Belongs to the heat shock protein 70 family.</text>
</comment>
<dbReference type="PRINTS" id="PR00301">
    <property type="entry name" value="HEATSHOCK70"/>
</dbReference>
<dbReference type="GO" id="GO:0005634">
    <property type="term" value="C:nucleus"/>
    <property type="evidence" value="ECO:0007669"/>
    <property type="project" value="TreeGrafter"/>
</dbReference>
<evidence type="ECO:0000313" key="6">
    <source>
        <dbReference type="Proteomes" id="UP000789342"/>
    </source>
</evidence>
<dbReference type="InterPro" id="IPR013126">
    <property type="entry name" value="Hsp_70_fam"/>
</dbReference>
<dbReference type="OrthoDB" id="29851at2759"/>
<feature type="region of interest" description="Disordered" evidence="4">
    <location>
        <begin position="467"/>
        <end position="488"/>
    </location>
</feature>
<keyword evidence="3" id="KW-0067">ATP-binding</keyword>
<dbReference type="Gene3D" id="2.60.34.10">
    <property type="entry name" value="Substrate Binding Domain Of DNAk, Chain A, domain 1"/>
    <property type="match status" value="1"/>
</dbReference>
<sequence length="548" mass="60509">MSSATEIIIGLRIGQSYSSIAIINKDKRVDCIANEDGERQIPTMVAFSGDEELTGTQAKVQLLSNSKNTVMQFRNFIGKSFADCKSEVSRGAAQLIDKDGEPAYSVEFKEQETIFTVKEITTKYIASLRESAENFLGQPVAGSVLAIPTYFDDSQREALRAATENAGLRVLQLINEPTAAALSYEIGQQPTSPNRYHDSTIVILDLGSDSFDVTAMSIRSGMFTILGTKHDANLGGFAFDELLANHFASEFKRKTKIDVLQNKRAMVKLRSAVEAAKKTLSSNSTAPCSIESLAEGVDFHGTINRTRFEIMANRLFNRISEIIIEVLKSNELESQLINEVILVGGASRIPKFQSKIREIFTNPDTVIRQELEPDEIVAYGCALQCSLIADLNVREISENFDTTVTSTPHLSKPIGTVNAREKFVTIIPENTPLPVRRMYTFSNVSDDQKEIYFSIWEGAYKSTSMNSEESQVVNDDEPNNEDSPSPLAPIIEPEKLLAELVMNNLPPKKSGELKIEFTIEIDVSSKCTIIAKESTIDNAIKLTIDGNS</sequence>
<evidence type="ECO:0000256" key="1">
    <source>
        <dbReference type="ARBA" id="ARBA00007381"/>
    </source>
</evidence>
<evidence type="ECO:0000256" key="2">
    <source>
        <dbReference type="ARBA" id="ARBA00022741"/>
    </source>
</evidence>
<dbReference type="SUPFAM" id="SSF100920">
    <property type="entry name" value="Heat shock protein 70kD (HSP70), peptide-binding domain"/>
    <property type="match status" value="1"/>
</dbReference>
<comment type="caution">
    <text evidence="5">The sequence shown here is derived from an EMBL/GenBank/DDBJ whole genome shotgun (WGS) entry which is preliminary data.</text>
</comment>
<dbReference type="EMBL" id="CAJVPV010000102">
    <property type="protein sequence ID" value="CAG8442725.1"/>
    <property type="molecule type" value="Genomic_DNA"/>
</dbReference>
<name>A0A9N8VCE5_9GLOM</name>